<evidence type="ECO:0000313" key="1">
    <source>
        <dbReference type="EnsemblPlants" id="ONIVA05G30010.1"/>
    </source>
</evidence>
<accession>A0A0E0HJB9</accession>
<dbReference type="AlphaFoldDB" id="A0A0E0HJB9"/>
<dbReference type="Proteomes" id="UP000006591">
    <property type="component" value="Chromosome 5"/>
</dbReference>
<protein>
    <submittedName>
        <fullName evidence="1">Uncharacterized protein</fullName>
    </submittedName>
</protein>
<name>A0A0E0HJB9_ORYNI</name>
<keyword evidence="2" id="KW-1185">Reference proteome</keyword>
<reference evidence="1" key="1">
    <citation type="submission" date="2015-04" db="UniProtKB">
        <authorList>
            <consortium name="EnsemblPlants"/>
        </authorList>
    </citation>
    <scope>IDENTIFICATION</scope>
    <source>
        <strain evidence="1">SL10</strain>
    </source>
</reference>
<dbReference type="EnsemblPlants" id="ONIVA05G30010.1">
    <property type="protein sequence ID" value="ONIVA05G30010.1"/>
    <property type="gene ID" value="ONIVA05G30010"/>
</dbReference>
<reference evidence="1" key="2">
    <citation type="submission" date="2018-04" db="EMBL/GenBank/DDBJ databases">
        <title>OnivRS2 (Oryza nivara Reference Sequence Version 2).</title>
        <authorList>
            <person name="Zhang J."/>
            <person name="Kudrna D."/>
            <person name="Lee S."/>
            <person name="Talag J."/>
            <person name="Rajasekar S."/>
            <person name="Welchert J."/>
            <person name="Hsing Y.-I."/>
            <person name="Wing R.A."/>
        </authorList>
    </citation>
    <scope>NUCLEOTIDE SEQUENCE [LARGE SCALE GENOMIC DNA]</scope>
    <source>
        <strain evidence="1">SL10</strain>
    </source>
</reference>
<sequence length="177" mass="17335">MRKAGRSVVEEKKSILGVGGRGSRLVLLVFEVVAGDEDAAVEALGAGAADPGEVGPDHEGEVAALVEVDAGGAFAGVPVVEVLLVAPASDGVGSPGVPAVPPDVEALGEAVAGGGADLAVAAPASPACYPTSSAAARSARAAGCGRPRTPAASPCTNPSHWSTTPTTPLVPMLMRRR</sequence>
<evidence type="ECO:0000313" key="2">
    <source>
        <dbReference type="Proteomes" id="UP000006591"/>
    </source>
</evidence>
<dbReference type="HOGENOM" id="CLU_1520220_0_0_1"/>
<proteinExistence type="predicted"/>
<dbReference type="Gramene" id="ONIVA05G30010.1">
    <property type="protein sequence ID" value="ONIVA05G30010.1"/>
    <property type="gene ID" value="ONIVA05G30010"/>
</dbReference>
<organism evidence="1">
    <name type="scientific">Oryza nivara</name>
    <name type="common">Indian wild rice</name>
    <name type="synonym">Oryza sativa f. spontanea</name>
    <dbReference type="NCBI Taxonomy" id="4536"/>
    <lineage>
        <taxon>Eukaryota</taxon>
        <taxon>Viridiplantae</taxon>
        <taxon>Streptophyta</taxon>
        <taxon>Embryophyta</taxon>
        <taxon>Tracheophyta</taxon>
        <taxon>Spermatophyta</taxon>
        <taxon>Magnoliopsida</taxon>
        <taxon>Liliopsida</taxon>
        <taxon>Poales</taxon>
        <taxon>Poaceae</taxon>
        <taxon>BOP clade</taxon>
        <taxon>Oryzoideae</taxon>
        <taxon>Oryzeae</taxon>
        <taxon>Oryzinae</taxon>
        <taxon>Oryza</taxon>
    </lineage>
</organism>